<evidence type="ECO:0008006" key="4">
    <source>
        <dbReference type="Google" id="ProtNLM"/>
    </source>
</evidence>
<protein>
    <recommendedName>
        <fullName evidence="4">Proline-rich protein PRCC</fullName>
    </recommendedName>
</protein>
<dbReference type="PhylomeDB" id="T1JFS4"/>
<dbReference type="GO" id="GO:0005634">
    <property type="term" value="C:nucleus"/>
    <property type="evidence" value="ECO:0007669"/>
    <property type="project" value="TreeGrafter"/>
</dbReference>
<keyword evidence="3" id="KW-1185">Reference proteome</keyword>
<name>T1JFS4_STRMM</name>
<dbReference type="InterPro" id="IPR018800">
    <property type="entry name" value="PRCC"/>
</dbReference>
<dbReference type="HOGENOM" id="CLU_032704_0_0_1"/>
<dbReference type="EnsemblMetazoa" id="SMAR012689-RA">
    <property type="protein sequence ID" value="SMAR012689-PA"/>
    <property type="gene ID" value="SMAR012689"/>
</dbReference>
<accession>T1JFS4</accession>
<feature type="region of interest" description="Disordered" evidence="1">
    <location>
        <begin position="269"/>
        <end position="292"/>
    </location>
</feature>
<dbReference type="EMBL" id="JH432185">
    <property type="status" value="NOT_ANNOTATED_CDS"/>
    <property type="molecule type" value="Genomic_DNA"/>
</dbReference>
<organism evidence="2 3">
    <name type="scientific">Strigamia maritima</name>
    <name type="common">European centipede</name>
    <name type="synonym">Geophilus maritimus</name>
    <dbReference type="NCBI Taxonomy" id="126957"/>
    <lineage>
        <taxon>Eukaryota</taxon>
        <taxon>Metazoa</taxon>
        <taxon>Ecdysozoa</taxon>
        <taxon>Arthropoda</taxon>
        <taxon>Myriapoda</taxon>
        <taxon>Chilopoda</taxon>
        <taxon>Pleurostigmophora</taxon>
        <taxon>Geophilomorpha</taxon>
        <taxon>Linotaeniidae</taxon>
        <taxon>Strigamia</taxon>
    </lineage>
</organism>
<feature type="region of interest" description="Disordered" evidence="1">
    <location>
        <begin position="187"/>
        <end position="226"/>
    </location>
</feature>
<dbReference type="STRING" id="126957.T1JFS4"/>
<dbReference type="OMA" id="VPDCISR"/>
<dbReference type="eggNOG" id="KOG3903">
    <property type="taxonomic scope" value="Eukaryota"/>
</dbReference>
<reference evidence="2" key="2">
    <citation type="submission" date="2015-02" db="UniProtKB">
        <authorList>
            <consortium name="EnsemblMetazoa"/>
        </authorList>
    </citation>
    <scope>IDENTIFICATION</scope>
</reference>
<feature type="region of interest" description="Disordered" evidence="1">
    <location>
        <begin position="1"/>
        <end position="61"/>
    </location>
</feature>
<evidence type="ECO:0000313" key="3">
    <source>
        <dbReference type="Proteomes" id="UP000014500"/>
    </source>
</evidence>
<feature type="compositionally biased region" description="Polar residues" evidence="1">
    <location>
        <begin position="20"/>
        <end position="32"/>
    </location>
</feature>
<dbReference type="PANTHER" id="PTHR13621:SF2">
    <property type="entry name" value="PROLINE-RICH PROTEIN PRCC"/>
    <property type="match status" value="1"/>
</dbReference>
<dbReference type="Pfam" id="PF10253">
    <property type="entry name" value="PRCC"/>
    <property type="match status" value="1"/>
</dbReference>
<feature type="compositionally biased region" description="Basic and acidic residues" evidence="1">
    <location>
        <begin position="269"/>
        <end position="280"/>
    </location>
</feature>
<proteinExistence type="predicted"/>
<feature type="region of interest" description="Disordered" evidence="1">
    <location>
        <begin position="74"/>
        <end position="171"/>
    </location>
</feature>
<evidence type="ECO:0000256" key="1">
    <source>
        <dbReference type="SAM" id="MobiDB-lite"/>
    </source>
</evidence>
<reference evidence="3" key="1">
    <citation type="submission" date="2011-05" db="EMBL/GenBank/DDBJ databases">
        <authorList>
            <person name="Richards S.R."/>
            <person name="Qu J."/>
            <person name="Jiang H."/>
            <person name="Jhangiani S.N."/>
            <person name="Agravi P."/>
            <person name="Goodspeed R."/>
            <person name="Gross S."/>
            <person name="Mandapat C."/>
            <person name="Jackson L."/>
            <person name="Mathew T."/>
            <person name="Pu L."/>
            <person name="Thornton R."/>
            <person name="Saada N."/>
            <person name="Wilczek-Boney K.B."/>
            <person name="Lee S."/>
            <person name="Kovar C."/>
            <person name="Wu Y."/>
            <person name="Scherer S.E."/>
            <person name="Worley K.C."/>
            <person name="Muzny D.M."/>
            <person name="Gibbs R."/>
        </authorList>
    </citation>
    <scope>NUCLEOTIDE SEQUENCE</scope>
    <source>
        <strain evidence="3">Brora</strain>
    </source>
</reference>
<sequence length="328" mass="36750">MSLVAYGNSDSESSDEDSKPMQNIDSIATISQGKDGKSVKITIPSPADFDSDDDEPVRKKQRVLIPGRAGLFALLPAPKNTPSQKLFVPDCISRKPPVVKATPQSGTASAAEKGDSDSDDSDFDSHSDSGPLRFFVTDESQPPPPRQLAPSQFSNHAYRQPDGYGEDAMPQRTIDLDQLEALEREAIQIQEEEAEEAARRPPLEPDPDADVEDAAPTFRYREKEIPLETDEQMLRKIQGRKDRGKEEINFIDVSVDLEMPKGNEIKRLTHEAGYETDKPKGPAPSAQQRRKHQITYLAFQAKERELELKNQWAENRLTRKQTQSKYGF</sequence>
<dbReference type="Proteomes" id="UP000014500">
    <property type="component" value="Unassembled WGS sequence"/>
</dbReference>
<evidence type="ECO:0000313" key="2">
    <source>
        <dbReference type="EnsemblMetazoa" id="SMAR012689-PA"/>
    </source>
</evidence>
<dbReference type="AlphaFoldDB" id="T1JFS4"/>
<dbReference type="PANTHER" id="PTHR13621">
    <property type="entry name" value="PROLINE-RICH PROTEIN PRCC"/>
    <property type="match status" value="1"/>
</dbReference>